<reference evidence="1" key="1">
    <citation type="journal article" date="2023" name="G3 (Bethesda)">
        <title>A reference genome for the long-term kleptoplast-retaining sea slug Elysia crispata morphotype clarki.</title>
        <authorList>
            <person name="Eastman K.E."/>
            <person name="Pendleton A.L."/>
            <person name="Shaikh M.A."/>
            <person name="Suttiyut T."/>
            <person name="Ogas R."/>
            <person name="Tomko P."/>
            <person name="Gavelis G."/>
            <person name="Widhalm J.R."/>
            <person name="Wisecaver J.H."/>
        </authorList>
    </citation>
    <scope>NUCLEOTIDE SEQUENCE</scope>
    <source>
        <strain evidence="1">ECLA1</strain>
    </source>
</reference>
<name>A0AAE1DJ89_9GAST</name>
<evidence type="ECO:0000313" key="2">
    <source>
        <dbReference type="Proteomes" id="UP001283361"/>
    </source>
</evidence>
<dbReference type="AlphaFoldDB" id="A0AAE1DJ89"/>
<proteinExistence type="predicted"/>
<dbReference type="EMBL" id="JAWDGP010003622">
    <property type="protein sequence ID" value="KAK3772517.1"/>
    <property type="molecule type" value="Genomic_DNA"/>
</dbReference>
<keyword evidence="2" id="KW-1185">Reference proteome</keyword>
<comment type="caution">
    <text evidence="1">The sequence shown here is derived from an EMBL/GenBank/DDBJ whole genome shotgun (WGS) entry which is preliminary data.</text>
</comment>
<dbReference type="Proteomes" id="UP001283361">
    <property type="component" value="Unassembled WGS sequence"/>
</dbReference>
<accession>A0AAE1DJ89</accession>
<evidence type="ECO:0000313" key="1">
    <source>
        <dbReference type="EMBL" id="KAK3772517.1"/>
    </source>
</evidence>
<organism evidence="1 2">
    <name type="scientific">Elysia crispata</name>
    <name type="common">lettuce slug</name>
    <dbReference type="NCBI Taxonomy" id="231223"/>
    <lineage>
        <taxon>Eukaryota</taxon>
        <taxon>Metazoa</taxon>
        <taxon>Spiralia</taxon>
        <taxon>Lophotrochozoa</taxon>
        <taxon>Mollusca</taxon>
        <taxon>Gastropoda</taxon>
        <taxon>Heterobranchia</taxon>
        <taxon>Euthyneura</taxon>
        <taxon>Panpulmonata</taxon>
        <taxon>Sacoglossa</taxon>
        <taxon>Placobranchoidea</taxon>
        <taxon>Plakobranchidae</taxon>
        <taxon>Elysia</taxon>
    </lineage>
</organism>
<sequence>MRFRATKNNNRKAGGYDCFKDRGFMPLHVTLSSSATLMGSLQVNTAPLKPGTLAQEKACRPRETGQHQAGRGWEGGGLAIFHMFGASGKN</sequence>
<protein>
    <submittedName>
        <fullName evidence="1">Uncharacterized protein</fullName>
    </submittedName>
</protein>
<gene>
    <name evidence="1" type="ORF">RRG08_043732</name>
</gene>